<dbReference type="Pfam" id="PF01479">
    <property type="entry name" value="S4"/>
    <property type="match status" value="1"/>
</dbReference>
<dbReference type="InterPro" id="IPR036986">
    <property type="entry name" value="S4_RNA-bd_sf"/>
</dbReference>
<evidence type="ECO:0000256" key="1">
    <source>
        <dbReference type="ARBA" id="ARBA00000073"/>
    </source>
</evidence>
<evidence type="ECO:0000256" key="6">
    <source>
        <dbReference type="PROSITE-ProRule" id="PRU00182"/>
    </source>
</evidence>
<dbReference type="SUPFAM" id="SSF55174">
    <property type="entry name" value="Alpha-L RNA-binding motif"/>
    <property type="match status" value="1"/>
</dbReference>
<evidence type="ECO:0000256" key="5">
    <source>
        <dbReference type="PIRSR" id="PIRSR606225-1"/>
    </source>
</evidence>
<feature type="active site" evidence="5">
    <location>
        <position position="134"/>
    </location>
</feature>
<feature type="domain" description="RNA-binding S4" evidence="8">
    <location>
        <begin position="11"/>
        <end position="75"/>
    </location>
</feature>
<dbReference type="SUPFAM" id="SSF55120">
    <property type="entry name" value="Pseudouridine synthase"/>
    <property type="match status" value="1"/>
</dbReference>
<dbReference type="PANTHER" id="PTHR21600:SF44">
    <property type="entry name" value="RIBOSOMAL LARGE SUBUNIT PSEUDOURIDINE SYNTHASE D"/>
    <property type="match status" value="1"/>
</dbReference>
<dbReference type="EMBL" id="SMAE01000005">
    <property type="protein sequence ID" value="TCS89590.1"/>
    <property type="molecule type" value="Genomic_DNA"/>
</dbReference>
<sequence>MEIYVDKDYNERIDYYLSKKIPDVSRSYIQKMIKKGLILVNGKQVKPSYLINKEDHIHIEITKPEKLELIPEDIPIDIIYEDRDLLVVNKPKGMVVHPAPGNPRGTLVNALLYHVSNLSSINGDLRPGIVHRLDKDTTGLLMVAKNDYSHMILTKQLKKHKVKRIYTGLVHGELFKKEGVINAPIGRHPVNRKRMAVVNENGKEAITYYRVLNIFKGYTLVEVSLETGRMHQIRVHMAYINHPIVGDPIYTNRKNEFGIKSQLLHASRLGFYHPRTNEYMEFEAKLPEEFNRVIQILEKRNR</sequence>
<keyword evidence="4 7" id="KW-0413">Isomerase</keyword>
<protein>
    <recommendedName>
        <fullName evidence="7">Pseudouridine synthase</fullName>
        <ecNumber evidence="7">5.4.99.-</ecNumber>
    </recommendedName>
</protein>
<comment type="catalytic activity">
    <reaction evidence="1 7">
        <text>a uridine in RNA = a pseudouridine in RNA</text>
        <dbReference type="Rhea" id="RHEA:48348"/>
        <dbReference type="Rhea" id="RHEA-COMP:12068"/>
        <dbReference type="Rhea" id="RHEA-COMP:12069"/>
        <dbReference type="ChEBI" id="CHEBI:65314"/>
        <dbReference type="ChEBI" id="CHEBI:65315"/>
    </reaction>
</comment>
<evidence type="ECO:0000256" key="3">
    <source>
        <dbReference type="ARBA" id="ARBA00022884"/>
    </source>
</evidence>
<dbReference type="RefSeq" id="WP_237722222.1">
    <property type="nucleotide sequence ID" value="NZ_CP068564.1"/>
</dbReference>
<comment type="caution">
    <text evidence="9">The sequence shown here is derived from an EMBL/GenBank/DDBJ whole genome shotgun (WGS) entry which is preliminary data.</text>
</comment>
<evidence type="ECO:0000256" key="7">
    <source>
        <dbReference type="RuleBase" id="RU362028"/>
    </source>
</evidence>
<dbReference type="CDD" id="cd00165">
    <property type="entry name" value="S4"/>
    <property type="match status" value="1"/>
</dbReference>
<reference evidence="9 10" key="1">
    <citation type="submission" date="2019-03" db="EMBL/GenBank/DDBJ databases">
        <title>Genomic Encyclopedia of Type Strains, Phase IV (KMG-IV): sequencing the most valuable type-strain genomes for metagenomic binning, comparative biology and taxonomic classification.</title>
        <authorList>
            <person name="Goeker M."/>
        </authorList>
    </citation>
    <scope>NUCLEOTIDE SEQUENCE [LARGE SCALE GENOMIC DNA]</scope>
    <source>
        <strain evidence="9 10">DSM 26752</strain>
    </source>
</reference>
<comment type="similarity">
    <text evidence="2 7">Belongs to the pseudouridine synthase RluA family.</text>
</comment>
<evidence type="ECO:0000259" key="8">
    <source>
        <dbReference type="SMART" id="SM00363"/>
    </source>
</evidence>
<evidence type="ECO:0000313" key="10">
    <source>
        <dbReference type="Proteomes" id="UP000294567"/>
    </source>
</evidence>
<dbReference type="InterPro" id="IPR050188">
    <property type="entry name" value="RluA_PseudoU_synthase"/>
</dbReference>
<accession>A0A4R3KW77</accession>
<dbReference type="PROSITE" id="PS01129">
    <property type="entry name" value="PSI_RLU"/>
    <property type="match status" value="1"/>
</dbReference>
<dbReference type="PANTHER" id="PTHR21600">
    <property type="entry name" value="MITOCHONDRIAL RNA PSEUDOURIDINE SYNTHASE"/>
    <property type="match status" value="1"/>
</dbReference>
<dbReference type="InterPro" id="IPR006145">
    <property type="entry name" value="PsdUridine_synth_RsuA/RluA"/>
</dbReference>
<dbReference type="GO" id="GO:0000455">
    <property type="term" value="P:enzyme-directed rRNA pseudouridine synthesis"/>
    <property type="evidence" value="ECO:0007669"/>
    <property type="project" value="TreeGrafter"/>
</dbReference>
<dbReference type="Gene3D" id="3.10.290.10">
    <property type="entry name" value="RNA-binding S4 domain"/>
    <property type="match status" value="1"/>
</dbReference>
<dbReference type="InterPro" id="IPR002942">
    <property type="entry name" value="S4_RNA-bd"/>
</dbReference>
<dbReference type="PROSITE" id="PS50889">
    <property type="entry name" value="S4"/>
    <property type="match status" value="1"/>
</dbReference>
<evidence type="ECO:0000256" key="2">
    <source>
        <dbReference type="ARBA" id="ARBA00010876"/>
    </source>
</evidence>
<keyword evidence="3 6" id="KW-0694">RNA-binding</keyword>
<dbReference type="Pfam" id="PF00849">
    <property type="entry name" value="PseudoU_synth_2"/>
    <property type="match status" value="1"/>
</dbReference>
<dbReference type="InterPro" id="IPR006225">
    <property type="entry name" value="PsdUridine_synth_RluC/D"/>
</dbReference>
<dbReference type="EC" id="5.4.99.-" evidence="7"/>
<dbReference type="SMART" id="SM00363">
    <property type="entry name" value="S4"/>
    <property type="match status" value="1"/>
</dbReference>
<dbReference type="InterPro" id="IPR020103">
    <property type="entry name" value="PsdUridine_synth_cat_dom_sf"/>
</dbReference>
<dbReference type="Gene3D" id="3.30.2350.10">
    <property type="entry name" value="Pseudouridine synthase"/>
    <property type="match status" value="1"/>
</dbReference>
<organism evidence="9 10">
    <name type="scientific">Keratinibaculum paraultunense</name>
    <dbReference type="NCBI Taxonomy" id="1278232"/>
    <lineage>
        <taxon>Bacteria</taxon>
        <taxon>Bacillati</taxon>
        <taxon>Bacillota</taxon>
        <taxon>Tissierellia</taxon>
        <taxon>Tissierellales</taxon>
        <taxon>Tepidimicrobiaceae</taxon>
        <taxon>Keratinibaculum</taxon>
    </lineage>
</organism>
<dbReference type="CDD" id="cd02869">
    <property type="entry name" value="PseudoU_synth_RluA_like"/>
    <property type="match status" value="1"/>
</dbReference>
<comment type="function">
    <text evidence="7">Responsible for synthesis of pseudouridine from uracil.</text>
</comment>
<dbReference type="NCBIfam" id="TIGR00005">
    <property type="entry name" value="rluA_subfam"/>
    <property type="match status" value="1"/>
</dbReference>
<dbReference type="AlphaFoldDB" id="A0A4R3KW77"/>
<dbReference type="GO" id="GO:0120159">
    <property type="term" value="F:rRNA pseudouridine synthase activity"/>
    <property type="evidence" value="ECO:0007669"/>
    <property type="project" value="UniProtKB-ARBA"/>
</dbReference>
<name>A0A4R3KW77_9FIRM</name>
<dbReference type="GO" id="GO:0003723">
    <property type="term" value="F:RNA binding"/>
    <property type="evidence" value="ECO:0007669"/>
    <property type="project" value="UniProtKB-KW"/>
</dbReference>
<dbReference type="InterPro" id="IPR006224">
    <property type="entry name" value="PsdUridine_synth_RluA-like_CS"/>
</dbReference>
<gene>
    <name evidence="9" type="ORF">EDD65_10563</name>
</gene>
<dbReference type="Proteomes" id="UP000294567">
    <property type="component" value="Unassembled WGS sequence"/>
</dbReference>
<keyword evidence="10" id="KW-1185">Reference proteome</keyword>
<proteinExistence type="inferred from homology"/>
<evidence type="ECO:0000313" key="9">
    <source>
        <dbReference type="EMBL" id="TCS89590.1"/>
    </source>
</evidence>
<evidence type="ECO:0000256" key="4">
    <source>
        <dbReference type="ARBA" id="ARBA00023235"/>
    </source>
</evidence>
<dbReference type="FunFam" id="3.30.2350.10:FF:000006">
    <property type="entry name" value="Pseudouridine synthase"/>
    <property type="match status" value="1"/>
</dbReference>